<dbReference type="Proteomes" id="UP000308349">
    <property type="component" value="Unassembled WGS sequence"/>
</dbReference>
<dbReference type="OrthoDB" id="4569739at2"/>
<dbReference type="Pfam" id="PF02467">
    <property type="entry name" value="Whib"/>
    <property type="match status" value="1"/>
</dbReference>
<dbReference type="GO" id="GO:0051539">
    <property type="term" value="F:4 iron, 4 sulfur cluster binding"/>
    <property type="evidence" value="ECO:0007669"/>
    <property type="project" value="UniProtKB-KW"/>
</dbReference>
<keyword evidence="7" id="KW-0411">Iron-sulfur</keyword>
<keyword evidence="6" id="KW-0408">Iron</keyword>
<keyword evidence="5" id="KW-0479">Metal-binding</keyword>
<evidence type="ECO:0000256" key="10">
    <source>
        <dbReference type="ARBA" id="ARBA00023157"/>
    </source>
</evidence>
<evidence type="ECO:0000256" key="1">
    <source>
        <dbReference type="ARBA" id="ARBA00001966"/>
    </source>
</evidence>
<keyword evidence="4" id="KW-0004">4Fe-4S</keyword>
<comment type="similarity">
    <text evidence="3">Belongs to the WhiB family.</text>
</comment>
<evidence type="ECO:0000256" key="2">
    <source>
        <dbReference type="ARBA" id="ARBA00004496"/>
    </source>
</evidence>
<evidence type="ECO:0000256" key="3">
    <source>
        <dbReference type="ARBA" id="ARBA00006597"/>
    </source>
</evidence>
<reference evidence="14 15" key="1">
    <citation type="submission" date="2019-05" db="EMBL/GenBank/DDBJ databases">
        <title>Genomes sequences of two Nocardia cyriacigeorgica environmental isolates, type strains Nocardia asteroides ATCC 19247 and Nocardia cyriacigeorgica DSM 44484.</title>
        <authorList>
            <person name="Vautrin F."/>
            <person name="Bergeron E."/>
            <person name="Dubost A."/>
            <person name="Abrouk D."/>
            <person name="Rodriguez Nava V."/>
            <person name="Pujic P."/>
        </authorList>
    </citation>
    <scope>NUCLEOTIDE SEQUENCE [LARGE SCALE GENOMIC DNA]</scope>
    <source>
        <strain evidence="14 15">EML 1456</strain>
    </source>
</reference>
<evidence type="ECO:0000256" key="7">
    <source>
        <dbReference type="ARBA" id="ARBA00023014"/>
    </source>
</evidence>
<evidence type="ECO:0000256" key="4">
    <source>
        <dbReference type="ARBA" id="ARBA00022485"/>
    </source>
</evidence>
<dbReference type="GO" id="GO:0005737">
    <property type="term" value="C:cytoplasm"/>
    <property type="evidence" value="ECO:0007669"/>
    <property type="project" value="UniProtKB-SubCell"/>
</dbReference>
<dbReference type="PANTHER" id="PTHR38839">
    <property type="entry name" value="TRANSCRIPTIONAL REGULATOR WHID-RELATED"/>
    <property type="match status" value="1"/>
</dbReference>
<evidence type="ECO:0000313" key="15">
    <source>
        <dbReference type="Proteomes" id="UP000308349"/>
    </source>
</evidence>
<keyword evidence="8" id="KW-0805">Transcription regulation</keyword>
<accession>A0A5R8P705</accession>
<dbReference type="AlphaFoldDB" id="A0A5R8P705"/>
<evidence type="ECO:0000256" key="11">
    <source>
        <dbReference type="ARBA" id="ARBA00023163"/>
    </source>
</evidence>
<proteinExistence type="inferred from homology"/>
<dbReference type="PROSITE" id="PS51674">
    <property type="entry name" value="4FE4S_WBL"/>
    <property type="match status" value="1"/>
</dbReference>
<evidence type="ECO:0000313" key="14">
    <source>
        <dbReference type="EMBL" id="TLF96776.1"/>
    </source>
</evidence>
<evidence type="ECO:0000259" key="13">
    <source>
        <dbReference type="PROSITE" id="PS51674"/>
    </source>
</evidence>
<dbReference type="GO" id="GO:0045892">
    <property type="term" value="P:negative regulation of DNA-templated transcription"/>
    <property type="evidence" value="ECO:0007669"/>
    <property type="project" value="TreeGrafter"/>
</dbReference>
<dbReference type="EMBL" id="VBUU01000040">
    <property type="protein sequence ID" value="TLF96776.1"/>
    <property type="molecule type" value="Genomic_DNA"/>
</dbReference>
<dbReference type="GO" id="GO:0003677">
    <property type="term" value="F:DNA binding"/>
    <property type="evidence" value="ECO:0007669"/>
    <property type="project" value="UniProtKB-KW"/>
</dbReference>
<evidence type="ECO:0000256" key="9">
    <source>
        <dbReference type="ARBA" id="ARBA00023125"/>
    </source>
</evidence>
<comment type="cofactor">
    <cofactor evidence="1">
        <name>[4Fe-4S] cluster</name>
        <dbReference type="ChEBI" id="CHEBI:49883"/>
    </cofactor>
</comment>
<keyword evidence="11" id="KW-0804">Transcription</keyword>
<keyword evidence="9" id="KW-0238">DNA-binding</keyword>
<sequence length="217" mass="23552">MHQLRQGVRHDRRARPPDASRHGALLLTAPEAGRPVSEHTAAIGWQQRGACAGHPDPEAWFPISQNDTADTARDTCGSCPVRLACAKSAIAARDTNGIWAGFRLDQADERQALRMWVIEQTGTPAQTCIECGAKFVHTGKMRHRKCKACWLGNVSPEQCRDHLASLLAHLTLVEVAELTGVERHTLGRIADGRQESVKQTTVDAIMSVELVGSAAPA</sequence>
<comment type="subcellular location">
    <subcellularLocation>
        <location evidence="2">Cytoplasm</location>
    </subcellularLocation>
</comment>
<protein>
    <submittedName>
        <fullName evidence="14">WhiB family transcriptional regulator</fullName>
    </submittedName>
</protein>
<evidence type="ECO:0000256" key="6">
    <source>
        <dbReference type="ARBA" id="ARBA00023004"/>
    </source>
</evidence>
<evidence type="ECO:0000256" key="5">
    <source>
        <dbReference type="ARBA" id="ARBA00022723"/>
    </source>
</evidence>
<organism evidence="14 15">
    <name type="scientific">Nocardia cyriacigeorgica</name>
    <dbReference type="NCBI Taxonomy" id="135487"/>
    <lineage>
        <taxon>Bacteria</taxon>
        <taxon>Bacillati</taxon>
        <taxon>Actinomycetota</taxon>
        <taxon>Actinomycetes</taxon>
        <taxon>Mycobacteriales</taxon>
        <taxon>Nocardiaceae</taxon>
        <taxon>Nocardia</taxon>
    </lineage>
</organism>
<dbReference type="GO" id="GO:0047134">
    <property type="term" value="F:protein-disulfide reductase [NAD(P)H] activity"/>
    <property type="evidence" value="ECO:0007669"/>
    <property type="project" value="TreeGrafter"/>
</dbReference>
<feature type="region of interest" description="Disordered" evidence="12">
    <location>
        <begin position="1"/>
        <end position="22"/>
    </location>
</feature>
<dbReference type="GO" id="GO:0046872">
    <property type="term" value="F:metal ion binding"/>
    <property type="evidence" value="ECO:0007669"/>
    <property type="project" value="UniProtKB-KW"/>
</dbReference>
<dbReference type="GO" id="GO:0045454">
    <property type="term" value="P:cell redox homeostasis"/>
    <property type="evidence" value="ECO:0007669"/>
    <property type="project" value="TreeGrafter"/>
</dbReference>
<comment type="caution">
    <text evidence="14">The sequence shown here is derived from an EMBL/GenBank/DDBJ whole genome shotgun (WGS) entry which is preliminary data.</text>
</comment>
<dbReference type="InterPro" id="IPR003482">
    <property type="entry name" value="Whib"/>
</dbReference>
<name>A0A5R8P705_9NOCA</name>
<evidence type="ECO:0000256" key="12">
    <source>
        <dbReference type="SAM" id="MobiDB-lite"/>
    </source>
</evidence>
<keyword evidence="10" id="KW-1015">Disulfide bond</keyword>
<dbReference type="InterPro" id="IPR034768">
    <property type="entry name" value="4FE4S_WBL"/>
</dbReference>
<gene>
    <name evidence="14" type="ORF">FEK35_27175</name>
</gene>
<feature type="domain" description="4Fe-4S Wbl-type" evidence="13">
    <location>
        <begin position="50"/>
        <end position="109"/>
    </location>
</feature>
<evidence type="ECO:0000256" key="8">
    <source>
        <dbReference type="ARBA" id="ARBA00023015"/>
    </source>
</evidence>